<dbReference type="PANTHER" id="PTHR30483">
    <property type="entry name" value="LEUCINE-SPECIFIC-BINDING PROTEIN"/>
    <property type="match status" value="1"/>
</dbReference>
<dbReference type="PANTHER" id="PTHR30483:SF6">
    <property type="entry name" value="PERIPLASMIC BINDING PROTEIN OF ABC TRANSPORTER FOR NATURAL AMINO ACIDS"/>
    <property type="match status" value="1"/>
</dbReference>
<feature type="domain" description="Leucine-binding protein" evidence="4">
    <location>
        <begin position="127"/>
        <end position="459"/>
    </location>
</feature>
<proteinExistence type="inferred from homology"/>
<dbReference type="PATRIC" id="fig|1348334.3.peg.2719"/>
<dbReference type="CDD" id="cd06268">
    <property type="entry name" value="PBP1_ABC_transporter_LIVBP-like"/>
    <property type="match status" value="1"/>
</dbReference>
<keyword evidence="2" id="KW-0732">Signal</keyword>
<protein>
    <submittedName>
        <fullName evidence="5">Receptor ligand binding region family protein</fullName>
    </submittedName>
</protein>
<gene>
    <name evidence="5" type="ORF">M595_2807</name>
</gene>
<dbReference type="AlphaFoldDB" id="U7QIY2"/>
<reference evidence="5 6" key="1">
    <citation type="journal article" date="2013" name="Front. Microbiol.">
        <title>Comparative genomic analyses of the cyanobacterium, Lyngbya aestuarii BL J, a powerful hydrogen producer.</title>
        <authorList>
            <person name="Kothari A."/>
            <person name="Vaughn M."/>
            <person name="Garcia-Pichel F."/>
        </authorList>
    </citation>
    <scope>NUCLEOTIDE SEQUENCE [LARGE SCALE GENOMIC DNA]</scope>
    <source>
        <strain evidence="5 6">BL J</strain>
    </source>
</reference>
<accession>U7QIY2</accession>
<evidence type="ECO:0000256" key="2">
    <source>
        <dbReference type="ARBA" id="ARBA00022729"/>
    </source>
</evidence>
<dbReference type="Pfam" id="PF13458">
    <property type="entry name" value="Peripla_BP_6"/>
    <property type="match status" value="1"/>
</dbReference>
<evidence type="ECO:0000256" key="3">
    <source>
        <dbReference type="SAM" id="Phobius"/>
    </source>
</evidence>
<evidence type="ECO:0000256" key="1">
    <source>
        <dbReference type="ARBA" id="ARBA00010062"/>
    </source>
</evidence>
<dbReference type="RefSeq" id="WP_023066580.1">
    <property type="nucleotide sequence ID" value="NZ_AUZM01000024.1"/>
</dbReference>
<organism evidence="5 6">
    <name type="scientific">Lyngbya aestuarii BL J</name>
    <dbReference type="NCBI Taxonomy" id="1348334"/>
    <lineage>
        <taxon>Bacteria</taxon>
        <taxon>Bacillati</taxon>
        <taxon>Cyanobacteriota</taxon>
        <taxon>Cyanophyceae</taxon>
        <taxon>Oscillatoriophycideae</taxon>
        <taxon>Oscillatoriales</taxon>
        <taxon>Microcoleaceae</taxon>
        <taxon>Lyngbya</taxon>
    </lineage>
</organism>
<dbReference type="Gene3D" id="3.40.50.2300">
    <property type="match status" value="2"/>
</dbReference>
<dbReference type="Proteomes" id="UP000017127">
    <property type="component" value="Unassembled WGS sequence"/>
</dbReference>
<dbReference type="InterPro" id="IPR051010">
    <property type="entry name" value="BCAA_transport"/>
</dbReference>
<dbReference type="SUPFAM" id="SSF53822">
    <property type="entry name" value="Periplasmic binding protein-like I"/>
    <property type="match status" value="1"/>
</dbReference>
<dbReference type="InterPro" id="IPR028081">
    <property type="entry name" value="Leu-bd"/>
</dbReference>
<sequence>MSKISNQKELTTLALALLITGSLLGVGYWFFTRSNNINTSPTAVEGSSSSQTSRSIPSVENVISQGEKSLIPKSIPPEKQAGLTALASGKYQEAVRNLEASLQKKPNDPEALVYLNNARIGKQKAYTIAVAVPIGDPNSMGTAEAVLRGVAQAQNEINQAGGIVGIPLKVVIADDKNNAELAQTVAETLVNNNEILGVVGHYSSGVSLAAAPIYEEGNLVAISPISTSVKLSTAGDYIFRTVPSDRFAANQLVKYMIGELNQQKAVIFYNSQSAYSQSLKDEFITALYGDGGEVVDVFDLSYSDFNAFKSLDTAFQQGVEVIVLFPDSSTVEKALQVVRVNRKQLPILAGDDFYAVDTLKVGGDSTGVVVAVPWHILADPYSRFTQEANQLWRGDVNWRTVMAYDATQALITGIQEQPSRTGVQQALSASNFSAEGATSVIKFLPSGDRNQAVQLVEIQPGNRSGVGYDFVPLP</sequence>
<keyword evidence="6" id="KW-1185">Reference proteome</keyword>
<keyword evidence="3" id="KW-0472">Membrane</keyword>
<keyword evidence="3" id="KW-1133">Transmembrane helix</keyword>
<comment type="caution">
    <text evidence="5">The sequence shown here is derived from an EMBL/GenBank/DDBJ whole genome shotgun (WGS) entry which is preliminary data.</text>
</comment>
<dbReference type="OrthoDB" id="446586at2"/>
<name>U7QIY2_9CYAN</name>
<evidence type="ECO:0000313" key="6">
    <source>
        <dbReference type="Proteomes" id="UP000017127"/>
    </source>
</evidence>
<dbReference type="InterPro" id="IPR028082">
    <property type="entry name" value="Peripla_BP_I"/>
</dbReference>
<keyword evidence="3" id="KW-0812">Transmembrane</keyword>
<feature type="transmembrane region" description="Helical" evidence="3">
    <location>
        <begin position="12"/>
        <end position="31"/>
    </location>
</feature>
<dbReference type="EMBL" id="AUZM01000024">
    <property type="protein sequence ID" value="ERT07247.1"/>
    <property type="molecule type" value="Genomic_DNA"/>
</dbReference>
<keyword evidence="5" id="KW-0675">Receptor</keyword>
<comment type="similarity">
    <text evidence="1">Belongs to the leucine-binding protein family.</text>
</comment>
<evidence type="ECO:0000313" key="5">
    <source>
        <dbReference type="EMBL" id="ERT07247.1"/>
    </source>
</evidence>
<evidence type="ECO:0000259" key="4">
    <source>
        <dbReference type="Pfam" id="PF13458"/>
    </source>
</evidence>